<dbReference type="PANTHER" id="PTHR44227">
    <property type="match status" value="1"/>
</dbReference>
<evidence type="ECO:0000256" key="13">
    <source>
        <dbReference type="ARBA" id="ARBA00023136"/>
    </source>
</evidence>
<keyword evidence="11" id="KW-0256">Endoplasmic reticulum</keyword>
<evidence type="ECO:0000256" key="1">
    <source>
        <dbReference type="ARBA" id="ARBA00003582"/>
    </source>
</evidence>
<evidence type="ECO:0000256" key="18">
    <source>
        <dbReference type="SAM" id="SignalP"/>
    </source>
</evidence>
<dbReference type="EMBL" id="JACKWZ010000323">
    <property type="protein sequence ID" value="KAF9409355.1"/>
    <property type="molecule type" value="Genomic_DNA"/>
</dbReference>
<protein>
    <recommendedName>
        <fullName evidence="6">dolichyl-phosphate-mannose--protein mannosyltransferase</fullName>
        <ecNumber evidence="6">2.4.1.109</ecNumber>
    </recommendedName>
</protein>
<feature type="chain" id="PRO_5032573358" description="dolichyl-phosphate-mannose--protein mannosyltransferase" evidence="18">
    <location>
        <begin position="20"/>
        <end position="1570"/>
    </location>
</feature>
<dbReference type="GO" id="GO:0005783">
    <property type="term" value="C:endoplasmic reticulum"/>
    <property type="evidence" value="ECO:0007669"/>
    <property type="project" value="UniProtKB-SubCell"/>
</dbReference>
<dbReference type="InterPro" id="IPR019734">
    <property type="entry name" value="TPR_rpt"/>
</dbReference>
<comment type="function">
    <text evidence="1">Transfers mannosyl residues to the hydroxyl group of serine or threonine residues.</text>
</comment>
<evidence type="ECO:0000256" key="7">
    <source>
        <dbReference type="ARBA" id="ARBA00022679"/>
    </source>
</evidence>
<evidence type="ECO:0000256" key="8">
    <source>
        <dbReference type="ARBA" id="ARBA00022692"/>
    </source>
</evidence>
<feature type="transmembrane region" description="Helical" evidence="17">
    <location>
        <begin position="251"/>
        <end position="271"/>
    </location>
</feature>
<feature type="signal peptide" evidence="18">
    <location>
        <begin position="1"/>
        <end position="19"/>
    </location>
</feature>
<keyword evidence="7" id="KW-0808">Transferase</keyword>
<keyword evidence="9" id="KW-0677">Repeat</keyword>
<sequence length="1570" mass="181261">MPAKFIAVVSLSCLPFLFTLDGDFVFDDSEAIVKNEDVTSDSWTELFTNDFWGAKIKSNLSHKSYRPLTVLSFKLNYFLNNRTLSAYQFKVTNLVCHVICCLLVWKVFQTLTSRKVLSVVISENERLSRDLESNKYWWRNTAFLATLLFTVHPVHVEAVCGAVGRADILAAITFFLAILCYSKSQARHSRGYFFLLCTVFLAGISMLFKENGITVLGFCIIYEIVTKLKINRIESRTAKILSLDNITVDSMFRVMAIFTSILSLMYARWAVMGNTKPEFKPTDNPAAFAPTAFAKVATHNYIYFLNLLLFVWPQWLCYDWSMGCIRLLENMSDSRIVLVYTMYLYGLYTLETMYSGRNMKITNRIMFLAISLVVLPFLPAANILYPVGFVIAERILYIPSAGYCLLVAVGFNKLLDRRSTKFRKIALFSFMSVVMLYGVWSWRRSLDWQSEYSLFISGMAVCPLNAKVHYNVAKIADANKQYDMAISEYKEAIRLYPQYYQAMNNLANLLKNRKQYTEAERYLRLAVKNREDFPAAWMNLGILLASTKRLKESEAAYKTALNHRKNYPDCYYNLGNLYLEMNKTEAAIESWLQAINQSPKHVLAWTNLLALMDNTGQIDRALEIIPKALSELPNAPAVNFAIANMYGKLSRYEDAETHFLKAIRLFDKDIKAIHYANLGVLYHRWKKYALAEEMYTKALKIDPSFKTAQKNLVSLQKRNEEKVRSIIESMTRFLKNEKYINESGVIDTMVSKTRKFAMYIVLNSDLKAVKEMVEMEGVFLVVQSIPNIPQYLMSEMLWNLCMENFVYEIITYGYPPLAVEVAGAFAQNYKYYNPTKGLQKLHNLSAAIYSLICRLHCFDFDKETFKKLLTTSYETLHKCLKYFSEPPNSHLIDLLINDELYKFHGNCFKTILLLIYECFSCFTQEVNSSWFNDIYRSTYKEGCFKCNPPTNKVCDCPNKDVTECLNNCNVMLLDIFQEVVMGVSIDIFCAWSEFEDDGKSMQQIIGELCHKVRTKLLQVNSVAEHPVIDMVQQMARKPAVISDIINVTDANIIIQNINSNCADRSSWIHALVHKELLCQHIDLIHIIESNLNEFDDDECLQLYHMFTNYAKSNTTNREIVTSVSIKIFRHCRVSDKHKLLKEHFNDNQFYDMSDDEEFHTLLTEMFNKFVADTDADFKEVLNVFLLNPKQVFNKIFVLAEENAQLTNTMLKVMDLLRDYSNYYYVTETEPCIISIIKKILDESLDSDNKQDNIVQFLSGLKKNDLIPGTKLLLLIIMPHMHKALLNKDIGKIHVQIQLLNEAYTIQELLEYRAPMLAMLSQVLEVVRWGNIKAFVPKASSTLQVTLNFQKSLIETYDSVIPNDEGDWLRIRLKRKNMQPQNNFYFRKLLGGQGSNFFQAVSGMQVDKDTNRSEISIWVTQILSSGTQDEWCMVWDNLTRHIEDIDVLCIFHEALRMIAKAVEGTRTPATRSCLFYCIQNLAYVIRYKFFQVPLTDRHVISAAFSLSKLLKDTNIEDIDEIGSRLMPLFAYLVEKKNNYTTNVPSYFKNTFYATLVNRAFNGDSGQDDTDT</sequence>
<feature type="transmembrane region" description="Helical" evidence="17">
    <location>
        <begin position="395"/>
        <end position="413"/>
    </location>
</feature>
<dbReference type="Pfam" id="PF13181">
    <property type="entry name" value="TPR_8"/>
    <property type="match status" value="2"/>
</dbReference>
<evidence type="ECO:0000256" key="2">
    <source>
        <dbReference type="ARBA" id="ARBA00004141"/>
    </source>
</evidence>
<comment type="similarity">
    <text evidence="5">Belongs to the TMTC family.</text>
</comment>
<dbReference type="Gene3D" id="1.25.40.10">
    <property type="entry name" value="Tetratricopeptide repeat domain"/>
    <property type="match status" value="1"/>
</dbReference>
<comment type="catalytic activity">
    <reaction evidence="14">
        <text>a di-trans,poly-cis-dolichyl beta-D-mannosyl phosphate + L-threonyl-[protein] = 3-O-(alpha-D-mannosyl)-L-threonyl-[protein] + a di-trans,poly-cis-dolichyl phosphate + H(+)</text>
        <dbReference type="Rhea" id="RHEA:53396"/>
        <dbReference type="Rhea" id="RHEA-COMP:11060"/>
        <dbReference type="Rhea" id="RHEA-COMP:13547"/>
        <dbReference type="Rhea" id="RHEA-COMP:19498"/>
        <dbReference type="Rhea" id="RHEA-COMP:19501"/>
        <dbReference type="ChEBI" id="CHEBI:15378"/>
        <dbReference type="ChEBI" id="CHEBI:30013"/>
        <dbReference type="ChEBI" id="CHEBI:57683"/>
        <dbReference type="ChEBI" id="CHEBI:58211"/>
        <dbReference type="ChEBI" id="CHEBI:137323"/>
        <dbReference type="EC" id="2.4.1.109"/>
    </reaction>
</comment>
<dbReference type="PROSITE" id="PS50005">
    <property type="entry name" value="TPR"/>
    <property type="match status" value="3"/>
</dbReference>
<evidence type="ECO:0000256" key="15">
    <source>
        <dbReference type="ARBA" id="ARBA00045102"/>
    </source>
</evidence>
<evidence type="ECO:0000313" key="21">
    <source>
        <dbReference type="Proteomes" id="UP000648187"/>
    </source>
</evidence>
<comment type="pathway">
    <text evidence="4">Protein modification; protein glycosylation.</text>
</comment>
<dbReference type="GO" id="GO:0030968">
    <property type="term" value="P:endoplasmic reticulum unfolded protein response"/>
    <property type="evidence" value="ECO:0007669"/>
    <property type="project" value="TreeGrafter"/>
</dbReference>
<dbReference type="InterPro" id="IPR013618">
    <property type="entry name" value="TMTC_DUF1736"/>
</dbReference>
<gene>
    <name evidence="20" type="ORF">HW555_011249</name>
</gene>
<keyword evidence="8 17" id="KW-0812">Transmembrane</keyword>
<dbReference type="GO" id="GO:0016020">
    <property type="term" value="C:membrane"/>
    <property type="evidence" value="ECO:0007669"/>
    <property type="project" value="UniProtKB-SubCell"/>
</dbReference>
<feature type="transmembrane region" description="Helical" evidence="17">
    <location>
        <begin position="292"/>
        <end position="315"/>
    </location>
</feature>
<keyword evidence="10 16" id="KW-0802">TPR repeat</keyword>
<feature type="repeat" description="TPR" evidence="16">
    <location>
        <begin position="672"/>
        <end position="705"/>
    </location>
</feature>
<keyword evidence="18" id="KW-0732">Signal</keyword>
<comment type="catalytic activity">
    <reaction evidence="15">
        <text>a di-trans,poly-cis-dolichyl beta-D-mannosyl phosphate + L-seryl-[protein] = 3-O-(alpha-D-mannosyl)-L-seryl-[protein] + a di-trans,poly-cis-dolichyl phosphate + H(+)</text>
        <dbReference type="Rhea" id="RHEA:17377"/>
        <dbReference type="Rhea" id="RHEA-COMP:9863"/>
        <dbReference type="Rhea" id="RHEA-COMP:13546"/>
        <dbReference type="Rhea" id="RHEA-COMP:19498"/>
        <dbReference type="Rhea" id="RHEA-COMP:19501"/>
        <dbReference type="ChEBI" id="CHEBI:15378"/>
        <dbReference type="ChEBI" id="CHEBI:29999"/>
        <dbReference type="ChEBI" id="CHEBI:57683"/>
        <dbReference type="ChEBI" id="CHEBI:58211"/>
        <dbReference type="ChEBI" id="CHEBI:137321"/>
        <dbReference type="EC" id="2.4.1.109"/>
    </reaction>
</comment>
<evidence type="ECO:0000256" key="11">
    <source>
        <dbReference type="ARBA" id="ARBA00022824"/>
    </source>
</evidence>
<evidence type="ECO:0000256" key="5">
    <source>
        <dbReference type="ARBA" id="ARBA00007882"/>
    </source>
</evidence>
<dbReference type="SUPFAM" id="SSF48452">
    <property type="entry name" value="TPR-like"/>
    <property type="match status" value="1"/>
</dbReference>
<comment type="subcellular location">
    <subcellularLocation>
        <location evidence="3">Endoplasmic reticulum</location>
    </subcellularLocation>
    <subcellularLocation>
        <location evidence="2">Membrane</location>
        <topology evidence="2">Multi-pass membrane protein</topology>
    </subcellularLocation>
</comment>
<name>A0A835KZ11_SPOEX</name>
<keyword evidence="13 17" id="KW-0472">Membrane</keyword>
<dbReference type="PANTHER" id="PTHR44227:SF3">
    <property type="entry name" value="PROTEIN O-MANNOSYL-TRANSFERASE TMTC4"/>
    <property type="match status" value="1"/>
</dbReference>
<evidence type="ECO:0000256" key="17">
    <source>
        <dbReference type="SAM" id="Phobius"/>
    </source>
</evidence>
<feature type="repeat" description="TPR" evidence="16">
    <location>
        <begin position="568"/>
        <end position="601"/>
    </location>
</feature>
<dbReference type="PROSITE" id="PS50293">
    <property type="entry name" value="TPR_REGION"/>
    <property type="match status" value="1"/>
</dbReference>
<reference evidence="20" key="1">
    <citation type="submission" date="2020-08" db="EMBL/GenBank/DDBJ databases">
        <title>Spodoptera exigua strain:BAW_Kor-Di-RS1 Genome sequencing and assembly.</title>
        <authorList>
            <person name="Kim J."/>
            <person name="Nam H.Y."/>
            <person name="Kwon M."/>
            <person name="Choi J.H."/>
            <person name="Cho S.R."/>
            <person name="Kim G.-H."/>
        </authorList>
    </citation>
    <scope>NUCLEOTIDE SEQUENCE</scope>
    <source>
        <strain evidence="20">BAW_Kor-Di-RS1</strain>
        <tissue evidence="20">Whole-body</tissue>
    </source>
</reference>
<dbReference type="SMART" id="SM00028">
    <property type="entry name" value="TPR"/>
    <property type="match status" value="6"/>
</dbReference>
<evidence type="ECO:0000256" key="10">
    <source>
        <dbReference type="ARBA" id="ARBA00022803"/>
    </source>
</evidence>
<evidence type="ECO:0000256" key="9">
    <source>
        <dbReference type="ARBA" id="ARBA00022737"/>
    </source>
</evidence>
<dbReference type="InterPro" id="IPR052346">
    <property type="entry name" value="O-mannosyl-transferase_TMTC"/>
</dbReference>
<evidence type="ECO:0000256" key="4">
    <source>
        <dbReference type="ARBA" id="ARBA00004922"/>
    </source>
</evidence>
<organism evidence="20 21">
    <name type="scientific">Spodoptera exigua</name>
    <name type="common">Beet armyworm</name>
    <name type="synonym">Noctua fulgens</name>
    <dbReference type="NCBI Taxonomy" id="7107"/>
    <lineage>
        <taxon>Eukaryota</taxon>
        <taxon>Metazoa</taxon>
        <taxon>Ecdysozoa</taxon>
        <taxon>Arthropoda</taxon>
        <taxon>Hexapoda</taxon>
        <taxon>Insecta</taxon>
        <taxon>Pterygota</taxon>
        <taxon>Neoptera</taxon>
        <taxon>Endopterygota</taxon>
        <taxon>Lepidoptera</taxon>
        <taxon>Glossata</taxon>
        <taxon>Ditrysia</taxon>
        <taxon>Noctuoidea</taxon>
        <taxon>Noctuidae</taxon>
        <taxon>Amphipyrinae</taxon>
        <taxon>Spodoptera</taxon>
    </lineage>
</organism>
<dbReference type="GO" id="GO:0004169">
    <property type="term" value="F:dolichyl-phosphate-mannose-protein mannosyltransferase activity"/>
    <property type="evidence" value="ECO:0007669"/>
    <property type="project" value="UniProtKB-EC"/>
</dbReference>
<proteinExistence type="inferred from homology"/>
<evidence type="ECO:0000313" key="20">
    <source>
        <dbReference type="EMBL" id="KAF9409355.1"/>
    </source>
</evidence>
<dbReference type="Pfam" id="PF13424">
    <property type="entry name" value="TPR_12"/>
    <property type="match status" value="1"/>
</dbReference>
<evidence type="ECO:0000256" key="3">
    <source>
        <dbReference type="ARBA" id="ARBA00004240"/>
    </source>
</evidence>
<keyword evidence="12 17" id="KW-1133">Transmembrane helix</keyword>
<keyword evidence="21" id="KW-1185">Reference proteome</keyword>
<dbReference type="Pfam" id="PF13432">
    <property type="entry name" value="TPR_16"/>
    <property type="match status" value="1"/>
</dbReference>
<evidence type="ECO:0000256" key="16">
    <source>
        <dbReference type="PROSITE-ProRule" id="PRU00339"/>
    </source>
</evidence>
<feature type="repeat" description="TPR" evidence="16">
    <location>
        <begin position="466"/>
        <end position="499"/>
    </location>
</feature>
<evidence type="ECO:0000256" key="6">
    <source>
        <dbReference type="ARBA" id="ARBA00012839"/>
    </source>
</evidence>
<evidence type="ECO:0000256" key="14">
    <source>
        <dbReference type="ARBA" id="ARBA00045085"/>
    </source>
</evidence>
<dbReference type="InterPro" id="IPR011990">
    <property type="entry name" value="TPR-like_helical_dom_sf"/>
</dbReference>
<dbReference type="Proteomes" id="UP000648187">
    <property type="component" value="Unassembled WGS sequence"/>
</dbReference>
<feature type="transmembrane region" description="Helical" evidence="17">
    <location>
        <begin position="136"/>
        <end position="156"/>
    </location>
</feature>
<evidence type="ECO:0000256" key="12">
    <source>
        <dbReference type="ARBA" id="ARBA00022989"/>
    </source>
</evidence>
<accession>A0A835KZ11</accession>
<feature type="transmembrane region" description="Helical" evidence="17">
    <location>
        <begin position="335"/>
        <end position="354"/>
    </location>
</feature>
<feature type="transmembrane region" description="Helical" evidence="17">
    <location>
        <begin position="425"/>
        <end position="442"/>
    </location>
</feature>
<feature type="transmembrane region" description="Helical" evidence="17">
    <location>
        <begin position="366"/>
        <end position="389"/>
    </location>
</feature>
<feature type="domain" description="DUF1736" evidence="19">
    <location>
        <begin position="274"/>
        <end position="344"/>
    </location>
</feature>
<feature type="transmembrane region" description="Helical" evidence="17">
    <location>
        <begin position="162"/>
        <end position="180"/>
    </location>
</feature>
<evidence type="ECO:0000259" key="19">
    <source>
        <dbReference type="Pfam" id="PF08409"/>
    </source>
</evidence>
<dbReference type="Pfam" id="PF08409">
    <property type="entry name" value="TMTC_DUF1736"/>
    <property type="match status" value="1"/>
</dbReference>
<dbReference type="UniPathway" id="UPA00378"/>
<comment type="caution">
    <text evidence="20">The sequence shown here is derived from an EMBL/GenBank/DDBJ whole genome shotgun (WGS) entry which is preliminary data.</text>
</comment>
<dbReference type="EC" id="2.4.1.109" evidence="6"/>
<feature type="transmembrane region" description="Helical" evidence="17">
    <location>
        <begin position="192"/>
        <end position="208"/>
    </location>
</feature>